<gene>
    <name evidence="1" type="ORF">FPZ12_004525</name>
</gene>
<evidence type="ECO:0000313" key="2">
    <source>
        <dbReference type="Proteomes" id="UP000319769"/>
    </source>
</evidence>
<keyword evidence="2" id="KW-1185">Reference proteome</keyword>
<protein>
    <recommendedName>
        <fullName evidence="3">PE domain-containing protein</fullName>
    </recommendedName>
</protein>
<organism evidence="1 2">
    <name type="scientific">Amycolatopsis acidicola</name>
    <dbReference type="NCBI Taxonomy" id="2596893"/>
    <lineage>
        <taxon>Bacteria</taxon>
        <taxon>Bacillati</taxon>
        <taxon>Actinomycetota</taxon>
        <taxon>Actinomycetes</taxon>
        <taxon>Pseudonocardiales</taxon>
        <taxon>Pseudonocardiaceae</taxon>
        <taxon>Amycolatopsis</taxon>
    </lineage>
</organism>
<comment type="caution">
    <text evidence="1">The sequence shown here is derived from an EMBL/GenBank/DDBJ whole genome shotgun (WGS) entry which is preliminary data.</text>
</comment>
<proteinExistence type="predicted"/>
<name>A0A5N0VKS4_9PSEU</name>
<sequence>MVEANDSGGGFWSDVRQPQGSYQVYGQNKTVGAALAATGASGGFEFPSVDEMNAVLAMWKERQASISAKKNLIERARGNLTQLADDTESQGYLSQMRDSLDLLSNQHDSMLQYVENYIQKLTDATGAKQANEEANTAALKSGQENQG</sequence>
<dbReference type="Proteomes" id="UP000319769">
    <property type="component" value="Unassembled WGS sequence"/>
</dbReference>
<evidence type="ECO:0000313" key="1">
    <source>
        <dbReference type="EMBL" id="KAA9165760.1"/>
    </source>
</evidence>
<reference evidence="1" key="1">
    <citation type="submission" date="2019-09" db="EMBL/GenBank/DDBJ databases">
        <authorList>
            <person name="Teo W.F.A."/>
            <person name="Duangmal K."/>
        </authorList>
    </citation>
    <scope>NUCLEOTIDE SEQUENCE [LARGE SCALE GENOMIC DNA]</scope>
    <source>
        <strain evidence="1">K81G1</strain>
    </source>
</reference>
<dbReference type="AlphaFoldDB" id="A0A5N0VKS4"/>
<accession>A0A5N0VKS4</accession>
<evidence type="ECO:0008006" key="3">
    <source>
        <dbReference type="Google" id="ProtNLM"/>
    </source>
</evidence>
<dbReference type="OrthoDB" id="3625453at2"/>
<dbReference type="RefSeq" id="WP_144745677.1">
    <property type="nucleotide sequence ID" value="NZ_VMNW02000004.1"/>
</dbReference>
<dbReference type="EMBL" id="VMNW02000004">
    <property type="protein sequence ID" value="KAA9165760.1"/>
    <property type="molecule type" value="Genomic_DNA"/>
</dbReference>